<reference evidence="1" key="1">
    <citation type="submission" date="2019-10" db="EMBL/GenBank/DDBJ databases">
        <authorList>
            <consortium name="DOE Joint Genome Institute"/>
            <person name="Kuo A."/>
            <person name="Miyauchi S."/>
            <person name="Kiss E."/>
            <person name="Drula E."/>
            <person name="Kohler A."/>
            <person name="Sanchez-Garcia M."/>
            <person name="Andreopoulos B."/>
            <person name="Barry K.W."/>
            <person name="Bonito G."/>
            <person name="Buee M."/>
            <person name="Carver A."/>
            <person name="Chen C."/>
            <person name="Cichocki N."/>
            <person name="Clum A."/>
            <person name="Culley D."/>
            <person name="Crous P.W."/>
            <person name="Fauchery L."/>
            <person name="Girlanda M."/>
            <person name="Hayes R."/>
            <person name="Keri Z."/>
            <person name="Labutti K."/>
            <person name="Lipzen A."/>
            <person name="Lombard V."/>
            <person name="Magnuson J."/>
            <person name="Maillard F."/>
            <person name="Morin E."/>
            <person name="Murat C."/>
            <person name="Nolan M."/>
            <person name="Ohm R."/>
            <person name="Pangilinan J."/>
            <person name="Pereira M."/>
            <person name="Perotto S."/>
            <person name="Peter M."/>
            <person name="Riley R."/>
            <person name="Sitrit Y."/>
            <person name="Stielow B."/>
            <person name="Szollosi G."/>
            <person name="Zifcakova L."/>
            <person name="Stursova M."/>
            <person name="Spatafora J.W."/>
            <person name="Tedersoo L."/>
            <person name="Vaario L.-M."/>
            <person name="Yamada A."/>
            <person name="Yan M."/>
            <person name="Wang P."/>
            <person name="Xu J."/>
            <person name="Bruns T."/>
            <person name="Baldrian P."/>
            <person name="Vilgalys R."/>
            <person name="Henrissat B."/>
            <person name="Grigoriev I.V."/>
            <person name="Hibbett D."/>
            <person name="Nagy L.G."/>
            <person name="Martin F.M."/>
        </authorList>
    </citation>
    <scope>NUCLEOTIDE SEQUENCE</scope>
    <source>
        <strain evidence="1">P2</strain>
    </source>
</reference>
<evidence type="ECO:0000313" key="1">
    <source>
        <dbReference type="EMBL" id="KAF9653417.1"/>
    </source>
</evidence>
<protein>
    <submittedName>
        <fullName evidence="1">Ham1-like protein</fullName>
    </submittedName>
</protein>
<keyword evidence="2" id="KW-1185">Reference proteome</keyword>
<organism evidence="1 2">
    <name type="scientific">Thelephora ganbajun</name>
    <name type="common">Ganba fungus</name>
    <dbReference type="NCBI Taxonomy" id="370292"/>
    <lineage>
        <taxon>Eukaryota</taxon>
        <taxon>Fungi</taxon>
        <taxon>Dikarya</taxon>
        <taxon>Basidiomycota</taxon>
        <taxon>Agaricomycotina</taxon>
        <taxon>Agaricomycetes</taxon>
        <taxon>Thelephorales</taxon>
        <taxon>Thelephoraceae</taxon>
        <taxon>Thelephora</taxon>
    </lineage>
</organism>
<proteinExistence type="predicted"/>
<evidence type="ECO:0000313" key="2">
    <source>
        <dbReference type="Proteomes" id="UP000886501"/>
    </source>
</evidence>
<comment type="caution">
    <text evidence="1">The sequence shown here is derived from an EMBL/GenBank/DDBJ whole genome shotgun (WGS) entry which is preliminary data.</text>
</comment>
<gene>
    <name evidence="1" type="ORF">BDM02DRAFT_3153234</name>
</gene>
<accession>A0ACB6ZUU2</accession>
<sequence>MERGVRKIQCSYRVLHLRQLPTAISPIPTEMQKLVFVTGNAGKLREVKAILLQGTPIEITSQALDIPELQGSTQEVAREKCRRAADLIGGPCITEDTALCFKALNGLPGPYIKYFLAELGHDGLNRILVGFNTKDAWALCTFAYSAGPGAEPILFEGRTDGRIVPARGSANFGWDAVFEAEDTGKTYAEMAPEQKNGLSHRYRALAKLKEYLATLKA</sequence>
<name>A0ACB6ZUU2_THEGA</name>
<reference evidence="1" key="2">
    <citation type="journal article" date="2020" name="Nat. Commun.">
        <title>Large-scale genome sequencing of mycorrhizal fungi provides insights into the early evolution of symbiotic traits.</title>
        <authorList>
            <person name="Miyauchi S."/>
            <person name="Kiss E."/>
            <person name="Kuo A."/>
            <person name="Drula E."/>
            <person name="Kohler A."/>
            <person name="Sanchez-Garcia M."/>
            <person name="Morin E."/>
            <person name="Andreopoulos B."/>
            <person name="Barry K.W."/>
            <person name="Bonito G."/>
            <person name="Buee M."/>
            <person name="Carver A."/>
            <person name="Chen C."/>
            <person name="Cichocki N."/>
            <person name="Clum A."/>
            <person name="Culley D."/>
            <person name="Crous P.W."/>
            <person name="Fauchery L."/>
            <person name="Girlanda M."/>
            <person name="Hayes R.D."/>
            <person name="Keri Z."/>
            <person name="LaButti K."/>
            <person name="Lipzen A."/>
            <person name="Lombard V."/>
            <person name="Magnuson J."/>
            <person name="Maillard F."/>
            <person name="Murat C."/>
            <person name="Nolan M."/>
            <person name="Ohm R.A."/>
            <person name="Pangilinan J."/>
            <person name="Pereira M.F."/>
            <person name="Perotto S."/>
            <person name="Peter M."/>
            <person name="Pfister S."/>
            <person name="Riley R."/>
            <person name="Sitrit Y."/>
            <person name="Stielow J.B."/>
            <person name="Szollosi G."/>
            <person name="Zifcakova L."/>
            <person name="Stursova M."/>
            <person name="Spatafora J.W."/>
            <person name="Tedersoo L."/>
            <person name="Vaario L.M."/>
            <person name="Yamada A."/>
            <person name="Yan M."/>
            <person name="Wang P."/>
            <person name="Xu J."/>
            <person name="Bruns T."/>
            <person name="Baldrian P."/>
            <person name="Vilgalys R."/>
            <person name="Dunand C."/>
            <person name="Henrissat B."/>
            <person name="Grigoriev I.V."/>
            <person name="Hibbett D."/>
            <person name="Nagy L.G."/>
            <person name="Martin F.M."/>
        </authorList>
    </citation>
    <scope>NUCLEOTIDE SEQUENCE</scope>
    <source>
        <strain evidence="1">P2</strain>
    </source>
</reference>
<dbReference type="Proteomes" id="UP000886501">
    <property type="component" value="Unassembled WGS sequence"/>
</dbReference>
<dbReference type="EMBL" id="MU117964">
    <property type="protein sequence ID" value="KAF9653417.1"/>
    <property type="molecule type" value="Genomic_DNA"/>
</dbReference>